<dbReference type="Proteomes" id="UP000737113">
    <property type="component" value="Unassembled WGS sequence"/>
</dbReference>
<dbReference type="PRINTS" id="PR00344">
    <property type="entry name" value="BCTRLSENSOR"/>
</dbReference>
<dbReference type="CDD" id="cd00082">
    <property type="entry name" value="HisKA"/>
    <property type="match status" value="1"/>
</dbReference>
<dbReference type="Pfam" id="PF02518">
    <property type="entry name" value="HATPase_c"/>
    <property type="match status" value="1"/>
</dbReference>
<evidence type="ECO:0000313" key="7">
    <source>
        <dbReference type="EMBL" id="NMH66333.1"/>
    </source>
</evidence>
<accession>A0A972FUC0</accession>
<keyword evidence="8" id="KW-1185">Reference proteome</keyword>
<dbReference type="InterPro" id="IPR015943">
    <property type="entry name" value="WD40/YVTN_repeat-like_dom_sf"/>
</dbReference>
<dbReference type="Gene3D" id="2.130.10.10">
    <property type="entry name" value="YVTN repeat-like/Quinoprotein amine dehydrogenase"/>
    <property type="match status" value="2"/>
</dbReference>
<dbReference type="InterPro" id="IPR011123">
    <property type="entry name" value="Y_Y_Y"/>
</dbReference>
<comment type="caution">
    <text evidence="7">The sequence shown here is derived from an EMBL/GenBank/DDBJ whole genome shotgun (WGS) entry which is preliminary data.</text>
</comment>
<feature type="chain" id="PRO_5037008988" description="histidine kinase" evidence="5">
    <location>
        <begin position="26"/>
        <end position="1074"/>
    </location>
</feature>
<dbReference type="SMART" id="SM00388">
    <property type="entry name" value="HisKA"/>
    <property type="match status" value="1"/>
</dbReference>
<dbReference type="GO" id="GO:0000155">
    <property type="term" value="F:phosphorelay sensor kinase activity"/>
    <property type="evidence" value="ECO:0007669"/>
    <property type="project" value="InterPro"/>
</dbReference>
<dbReference type="RefSeq" id="WP_169565059.1">
    <property type="nucleotide sequence ID" value="NZ_JAAXYH010000011.1"/>
</dbReference>
<dbReference type="InterPro" id="IPR004358">
    <property type="entry name" value="Sig_transdc_His_kin-like_C"/>
</dbReference>
<dbReference type="Gene3D" id="1.10.287.130">
    <property type="match status" value="1"/>
</dbReference>
<dbReference type="InterPro" id="IPR013783">
    <property type="entry name" value="Ig-like_fold"/>
</dbReference>
<dbReference type="Pfam" id="PF07494">
    <property type="entry name" value="Reg_prop"/>
    <property type="match status" value="2"/>
</dbReference>
<feature type="transmembrane region" description="Helical" evidence="4">
    <location>
        <begin position="800"/>
        <end position="818"/>
    </location>
</feature>
<keyword evidence="4" id="KW-0472">Membrane</keyword>
<dbReference type="InterPro" id="IPR005467">
    <property type="entry name" value="His_kinase_dom"/>
</dbReference>
<evidence type="ECO:0000256" key="4">
    <source>
        <dbReference type="SAM" id="Phobius"/>
    </source>
</evidence>
<dbReference type="Pfam" id="PF00512">
    <property type="entry name" value="HisKA"/>
    <property type="match status" value="1"/>
</dbReference>
<dbReference type="EMBL" id="JAAXYH010000011">
    <property type="protein sequence ID" value="NMH66333.1"/>
    <property type="molecule type" value="Genomic_DNA"/>
</dbReference>
<dbReference type="Gene3D" id="2.60.40.10">
    <property type="entry name" value="Immunoglobulins"/>
    <property type="match status" value="1"/>
</dbReference>
<keyword evidence="4" id="KW-0812">Transmembrane</keyword>
<protein>
    <recommendedName>
        <fullName evidence="2">histidine kinase</fullName>
        <ecNumber evidence="2">2.7.13.3</ecNumber>
    </recommendedName>
</protein>
<proteinExistence type="predicted"/>
<feature type="domain" description="Histidine kinase" evidence="6">
    <location>
        <begin position="858"/>
        <end position="1074"/>
    </location>
</feature>
<dbReference type="SUPFAM" id="SSF47384">
    <property type="entry name" value="Homodimeric domain of signal transducing histidine kinase"/>
    <property type="match status" value="1"/>
</dbReference>
<dbReference type="InterPro" id="IPR003661">
    <property type="entry name" value="HisK_dim/P_dom"/>
</dbReference>
<evidence type="ECO:0000256" key="1">
    <source>
        <dbReference type="ARBA" id="ARBA00000085"/>
    </source>
</evidence>
<keyword evidence="3" id="KW-0597">Phosphoprotein</keyword>
<evidence type="ECO:0000256" key="2">
    <source>
        <dbReference type="ARBA" id="ARBA00012438"/>
    </source>
</evidence>
<keyword evidence="5" id="KW-0732">Signal</keyword>
<dbReference type="InterPro" id="IPR011110">
    <property type="entry name" value="Reg_prop"/>
</dbReference>
<dbReference type="AlphaFoldDB" id="A0A972FUC0"/>
<dbReference type="InterPro" id="IPR036097">
    <property type="entry name" value="HisK_dim/P_sf"/>
</dbReference>
<dbReference type="InterPro" id="IPR003594">
    <property type="entry name" value="HATPase_dom"/>
</dbReference>
<sequence length="1074" mass="118227">MHLKPYLRLALLWLTCLLFSGQAPAYSAGLFTPPLFSVEANRKLPNKEILKLETDARGFIWVGTRRGVYRFDGYEYQPLKAVNGLELSKLHVRSLLADGNFLWIGTMTQGVYRVDLTSLQATRFSRAPDAPGTIGGNQVNAIKKDRQGRLWFAHDYGLDRWDWASASFQPFRSLDKPSERYYNYLLDIEFDANDDMWLSTAMGLATLAKGTDSFALFAHEGELLHKVVLRRLLLASDGRLWLASQNQGSYILDPVTREVIHVNEGDDRGNAINTGIAETFGADGSRRIWLSGTKGVEMRDGKTGRLIKLLQGNLSDRHGLAGDIVYSITSSASGTLWLGVLGEGLQYHPPQAAGFAFFDRFSPTLKDLFSSFIHDVVNMGKGELLILTEQQAARLNLNDGSLSPFSSDERTLQKLLVTGVKDNRGEYWFGGDSGNLVHTNAKGEWLQELALPLTKNQGTFVKSLALGPDGVLWAGSDRGLVKVSLSNQDVWPLKNADGSPFISFVRCLFLDRQNRLWVGTQGGLGLVLPGADKVTMFKRISGTDGSLRHNQINQILSDSHGNLLVVHPEGIDKLTPANINAVALAMGQSQDKDSGALPYFSPFAEGITAGMTEPARLLALADGRLWLGNSYLLDTNGKLLAKFREQEGALDLGWGRNNVPVSDRQFVHVTSNSMLLVDNNASPSPSTPAAVAITQLQFGSKALPFDPLEPILDVGADEQQFSVHFASPGATAPDEVEYRYRLDGYDRDWLSAPADIRLARYTSLSPGDYLLRLQAREQGANWGPELPLKVSIAPKYHQTLWFRLLVAAIIFSGLYGLFRWRLAHGRRRQLAQFERRDALRKAEMLSELMEQKNRVLAEVSHDLRTPLAMIKLQLEAMQDGLLQSSDATFESLINSLGNLNRMVGDIVQLSAQEGANLAMSKQPMDLGQLLEAQLAAFTPLLAQKGISASLVRDTKEPQFILADKDRLEQVLGNLLKNSYRYTAMGGRVRLSLKAGAKEIEIRIEDSAPGVPETELERLFERLYRGSSAEGSDESGSGLGLWICRAIIQAHGGVIAAVASPLGGLSVSILLPRQE</sequence>
<dbReference type="PROSITE" id="PS50109">
    <property type="entry name" value="HIS_KIN"/>
    <property type="match status" value="1"/>
</dbReference>
<keyword evidence="4" id="KW-1133">Transmembrane helix</keyword>
<evidence type="ECO:0000313" key="8">
    <source>
        <dbReference type="Proteomes" id="UP000737113"/>
    </source>
</evidence>
<evidence type="ECO:0000259" key="6">
    <source>
        <dbReference type="PROSITE" id="PS50109"/>
    </source>
</evidence>
<reference evidence="7" key="1">
    <citation type="submission" date="2020-04" db="EMBL/GenBank/DDBJ databases">
        <title>Description of Shewanella salipaludis sp. nov., isolated from a salt marsh.</title>
        <authorList>
            <person name="Park S."/>
            <person name="Yoon J.-H."/>
        </authorList>
    </citation>
    <scope>NUCLEOTIDE SEQUENCE</scope>
    <source>
        <strain evidence="7">SHSM-M6</strain>
    </source>
</reference>
<name>A0A972FUC0_9GAMM</name>
<dbReference type="SMART" id="SM00387">
    <property type="entry name" value="HATPase_c"/>
    <property type="match status" value="1"/>
</dbReference>
<dbReference type="PANTHER" id="PTHR43547:SF2">
    <property type="entry name" value="HYBRID SIGNAL TRANSDUCTION HISTIDINE KINASE C"/>
    <property type="match status" value="1"/>
</dbReference>
<dbReference type="PANTHER" id="PTHR43547">
    <property type="entry name" value="TWO-COMPONENT HISTIDINE KINASE"/>
    <property type="match status" value="1"/>
</dbReference>
<evidence type="ECO:0000256" key="3">
    <source>
        <dbReference type="ARBA" id="ARBA00022553"/>
    </source>
</evidence>
<comment type="catalytic activity">
    <reaction evidence="1">
        <text>ATP + protein L-histidine = ADP + protein N-phospho-L-histidine.</text>
        <dbReference type="EC" id="2.7.13.3"/>
    </reaction>
</comment>
<dbReference type="Pfam" id="PF07495">
    <property type="entry name" value="Y_Y_Y"/>
    <property type="match status" value="1"/>
</dbReference>
<gene>
    <name evidence="7" type="ORF">HC757_14310</name>
</gene>
<dbReference type="SUPFAM" id="SSF55874">
    <property type="entry name" value="ATPase domain of HSP90 chaperone/DNA topoisomerase II/histidine kinase"/>
    <property type="match status" value="1"/>
</dbReference>
<dbReference type="SUPFAM" id="SSF63829">
    <property type="entry name" value="Calcium-dependent phosphotriesterase"/>
    <property type="match status" value="2"/>
</dbReference>
<dbReference type="Gene3D" id="3.30.565.10">
    <property type="entry name" value="Histidine kinase-like ATPase, C-terminal domain"/>
    <property type="match status" value="1"/>
</dbReference>
<dbReference type="EC" id="2.7.13.3" evidence="2"/>
<organism evidence="7 8">
    <name type="scientific">Shewanella salipaludis</name>
    <dbReference type="NCBI Taxonomy" id="2723052"/>
    <lineage>
        <taxon>Bacteria</taxon>
        <taxon>Pseudomonadati</taxon>
        <taxon>Pseudomonadota</taxon>
        <taxon>Gammaproteobacteria</taxon>
        <taxon>Alteromonadales</taxon>
        <taxon>Shewanellaceae</taxon>
        <taxon>Shewanella</taxon>
    </lineage>
</organism>
<evidence type="ECO:0000256" key="5">
    <source>
        <dbReference type="SAM" id="SignalP"/>
    </source>
</evidence>
<feature type="signal peptide" evidence="5">
    <location>
        <begin position="1"/>
        <end position="25"/>
    </location>
</feature>
<dbReference type="InterPro" id="IPR036890">
    <property type="entry name" value="HATPase_C_sf"/>
</dbReference>